<dbReference type="AlphaFoldDB" id="A0AA88TDA1"/>
<dbReference type="InterPro" id="IPR050918">
    <property type="entry name" value="CNF-like_PLA2_Inhibitor"/>
</dbReference>
<dbReference type="Gene3D" id="2.10.60.10">
    <property type="entry name" value="CD59"/>
    <property type="match status" value="2"/>
</dbReference>
<dbReference type="GO" id="GO:0098552">
    <property type="term" value="C:side of membrane"/>
    <property type="evidence" value="ECO:0007669"/>
    <property type="project" value="UniProtKB-KW"/>
</dbReference>
<keyword evidence="4" id="KW-0964">Secreted</keyword>
<dbReference type="Pfam" id="PF00087">
    <property type="entry name" value="Toxin_TOLIP"/>
    <property type="match status" value="1"/>
</dbReference>
<keyword evidence="6" id="KW-0472">Membrane</keyword>
<dbReference type="InterPro" id="IPR018363">
    <property type="entry name" value="CD59_antigen_CS"/>
</dbReference>
<comment type="caution">
    <text evidence="9">The sequence shown here is derived from an EMBL/GenBank/DDBJ whole genome shotgun (WGS) entry which is preliminary data.</text>
</comment>
<reference evidence="9" key="1">
    <citation type="submission" date="2023-08" db="EMBL/GenBank/DDBJ databases">
        <title>Chromosome-level Genome Assembly of mud carp (Cirrhinus molitorella).</title>
        <authorList>
            <person name="Liu H."/>
        </authorList>
    </citation>
    <scope>NUCLEOTIDE SEQUENCE</scope>
    <source>
        <strain evidence="9">Prfri</strain>
        <tissue evidence="9">Muscle</tissue>
    </source>
</reference>
<dbReference type="Pfam" id="PF00021">
    <property type="entry name" value="UPAR_LY6"/>
    <property type="match status" value="1"/>
</dbReference>
<dbReference type="PANTHER" id="PTHR20914:SF24">
    <property type="entry name" value="LYMPHOCYTE ANTIGEN 6 FAMILY MEMBER M2-RELATED"/>
    <property type="match status" value="1"/>
</dbReference>
<dbReference type="SMART" id="SM00134">
    <property type="entry name" value="LU"/>
    <property type="match status" value="2"/>
</dbReference>
<keyword evidence="10" id="KW-1185">Reference proteome</keyword>
<evidence type="ECO:0000259" key="8">
    <source>
        <dbReference type="SMART" id="SM00134"/>
    </source>
</evidence>
<evidence type="ECO:0000313" key="10">
    <source>
        <dbReference type="Proteomes" id="UP001187343"/>
    </source>
</evidence>
<dbReference type="PANTHER" id="PTHR20914">
    <property type="entry name" value="LY6/PLAUR DOMAIN-CONTAINING PROTEIN 8"/>
    <property type="match status" value="1"/>
</dbReference>
<dbReference type="SUPFAM" id="SSF57302">
    <property type="entry name" value="Snake toxin-like"/>
    <property type="match status" value="2"/>
</dbReference>
<dbReference type="InterPro" id="IPR035076">
    <property type="entry name" value="Toxin/TOLIP"/>
</dbReference>
<dbReference type="InterPro" id="IPR016054">
    <property type="entry name" value="LY6_UPA_recep-like"/>
</dbReference>
<evidence type="ECO:0000256" key="3">
    <source>
        <dbReference type="ARBA" id="ARBA00022475"/>
    </source>
</evidence>
<dbReference type="PROSITE" id="PS00983">
    <property type="entry name" value="LY6_UPAR"/>
    <property type="match status" value="1"/>
</dbReference>
<evidence type="ECO:0000256" key="2">
    <source>
        <dbReference type="ARBA" id="ARBA00004613"/>
    </source>
</evidence>
<keyword evidence="7" id="KW-0325">Glycoprotein</keyword>
<dbReference type="Proteomes" id="UP001187343">
    <property type="component" value="Unassembled WGS sequence"/>
</dbReference>
<feature type="domain" description="UPAR/Ly6" evidence="8">
    <location>
        <begin position="20"/>
        <end position="105"/>
    </location>
</feature>
<dbReference type="GO" id="GO:0005576">
    <property type="term" value="C:extracellular region"/>
    <property type="evidence" value="ECO:0007669"/>
    <property type="project" value="UniProtKB-SubCell"/>
</dbReference>
<evidence type="ECO:0000256" key="6">
    <source>
        <dbReference type="ARBA" id="ARBA00023136"/>
    </source>
</evidence>
<accession>A0AA88TDA1</accession>
<feature type="domain" description="UPAR/Ly6" evidence="8">
    <location>
        <begin position="107"/>
        <end position="181"/>
    </location>
</feature>
<keyword evidence="5" id="KW-0732">Signal</keyword>
<dbReference type="EMBL" id="JAUYZG010000022">
    <property type="protein sequence ID" value="KAK2872328.1"/>
    <property type="molecule type" value="Genomic_DNA"/>
</dbReference>
<evidence type="ECO:0000313" key="9">
    <source>
        <dbReference type="EMBL" id="KAK2872328.1"/>
    </source>
</evidence>
<evidence type="ECO:0000256" key="5">
    <source>
        <dbReference type="ARBA" id="ARBA00022729"/>
    </source>
</evidence>
<dbReference type="InterPro" id="IPR045860">
    <property type="entry name" value="Snake_toxin-like_sf"/>
</dbReference>
<organism evidence="9 10">
    <name type="scientific">Cirrhinus molitorella</name>
    <name type="common">mud carp</name>
    <dbReference type="NCBI Taxonomy" id="172907"/>
    <lineage>
        <taxon>Eukaryota</taxon>
        <taxon>Metazoa</taxon>
        <taxon>Chordata</taxon>
        <taxon>Craniata</taxon>
        <taxon>Vertebrata</taxon>
        <taxon>Euteleostomi</taxon>
        <taxon>Actinopterygii</taxon>
        <taxon>Neopterygii</taxon>
        <taxon>Teleostei</taxon>
        <taxon>Ostariophysi</taxon>
        <taxon>Cypriniformes</taxon>
        <taxon>Cyprinidae</taxon>
        <taxon>Labeoninae</taxon>
        <taxon>Labeonini</taxon>
        <taxon>Cirrhinus</taxon>
    </lineage>
</organism>
<name>A0AA88TDA1_9TELE</name>
<keyword evidence="3" id="KW-1003">Cell membrane</keyword>
<evidence type="ECO:0000256" key="7">
    <source>
        <dbReference type="ARBA" id="ARBA00023180"/>
    </source>
</evidence>
<comment type="subcellular location">
    <subcellularLocation>
        <location evidence="1">Cell membrane</location>
    </subcellularLocation>
    <subcellularLocation>
        <location evidence="2">Secreted</location>
    </subcellularLocation>
</comment>
<proteinExistence type="predicted"/>
<sequence length="265" mass="28326">MDLQISVFFLFILFTAGHSLRCYQCSNMTGSCVDKNETCAAGFSKCMSITVSNIGQTNFVSDKNCTVDCLNGSINNGITKMSFSCCNTDLCNVHNASDPSTLTPNGMMCYFCIGQNCSNKVNCSGSEDRCYTGAFNQSSLQKGCVSKSICDHFTALNSSFNGTTCCEGNLCNDVNSVTQNNTQSGTQNNTQSGTQNNTQSGTQNNTQSGTQNNTQSGTQNNTQSGTQSNSAESVRPQSFLFLLSLLFSAILHLVALNTAALHILQ</sequence>
<evidence type="ECO:0000256" key="4">
    <source>
        <dbReference type="ARBA" id="ARBA00022525"/>
    </source>
</evidence>
<evidence type="ECO:0000256" key="1">
    <source>
        <dbReference type="ARBA" id="ARBA00004236"/>
    </source>
</evidence>
<dbReference type="GO" id="GO:0005886">
    <property type="term" value="C:plasma membrane"/>
    <property type="evidence" value="ECO:0007669"/>
    <property type="project" value="UniProtKB-SubCell"/>
</dbReference>
<gene>
    <name evidence="9" type="ORF">Q8A67_022225</name>
</gene>
<protein>
    <recommendedName>
        <fullName evidence="8">UPAR/Ly6 domain-containing protein</fullName>
    </recommendedName>
</protein>